<feature type="transmembrane region" description="Helical" evidence="1">
    <location>
        <begin position="194"/>
        <end position="215"/>
    </location>
</feature>
<dbReference type="Proteomes" id="UP000283387">
    <property type="component" value="Unassembled WGS sequence"/>
</dbReference>
<gene>
    <name evidence="2" type="ORF">BC643_1403</name>
</gene>
<sequence length="380" mass="43587">MNFSIRTLIEKLHLWLGLFTAPLVFFICITGTIIVFCDEIMDFSAGDARYVNEVKAEPMETEALISILKTEFPNRWNPSYIVYYRDPRRSVRINSFGPTEGLHMVYMNQYTGEILKDDPTINFFYIVAHLHHSLLWHGPGEWIIDIGTIVFLIALITGLVLWWPRSLERKNMKKAFTFKLSGSRKRLNYDLHSVGGFYGLGLGLLLTITGLLIAFKPFSDFTQKSFGGDPEVQMRSVFVSVNDSTKTASPINEVVQQAFVDFPEKTEIQLYTYWLDDWGYYAMYVANKIGIKSAMNGKLAAYDKYSGKRVPLQKELVINEAVSNMYWTLHLGNYLGLFGKIVTFLGGLIASSLSVTGFFVWWNKRKKNRKSRKSRHLDIP</sequence>
<dbReference type="RefSeq" id="WP_120272392.1">
    <property type="nucleotide sequence ID" value="NZ_RAPN01000001.1"/>
</dbReference>
<dbReference type="EMBL" id="RAPN01000001">
    <property type="protein sequence ID" value="RKD91054.1"/>
    <property type="molecule type" value="Genomic_DNA"/>
</dbReference>
<dbReference type="Pfam" id="PF03929">
    <property type="entry name" value="PepSY_TM"/>
    <property type="match status" value="1"/>
</dbReference>
<proteinExistence type="predicted"/>
<accession>A0A419W6H0</accession>
<keyword evidence="1" id="KW-0472">Membrane</keyword>
<dbReference type="PANTHER" id="PTHR34219">
    <property type="entry name" value="IRON-REGULATED INNER MEMBRANE PROTEIN-RELATED"/>
    <property type="match status" value="1"/>
</dbReference>
<dbReference type="InterPro" id="IPR005625">
    <property type="entry name" value="PepSY-ass_TM"/>
</dbReference>
<dbReference type="OrthoDB" id="111691at2"/>
<evidence type="ECO:0000313" key="2">
    <source>
        <dbReference type="EMBL" id="RKD91054.1"/>
    </source>
</evidence>
<feature type="transmembrane region" description="Helical" evidence="1">
    <location>
        <begin position="12"/>
        <end position="36"/>
    </location>
</feature>
<feature type="transmembrane region" description="Helical" evidence="1">
    <location>
        <begin position="341"/>
        <end position="362"/>
    </location>
</feature>
<name>A0A419W6H0_9BACT</name>
<organism evidence="2 3">
    <name type="scientific">Mangrovibacterium diazotrophicum</name>
    <dbReference type="NCBI Taxonomy" id="1261403"/>
    <lineage>
        <taxon>Bacteria</taxon>
        <taxon>Pseudomonadati</taxon>
        <taxon>Bacteroidota</taxon>
        <taxon>Bacteroidia</taxon>
        <taxon>Marinilabiliales</taxon>
        <taxon>Prolixibacteraceae</taxon>
        <taxon>Mangrovibacterium</taxon>
    </lineage>
</organism>
<keyword evidence="1" id="KW-1133">Transmembrane helix</keyword>
<dbReference type="AlphaFoldDB" id="A0A419W6H0"/>
<protein>
    <submittedName>
        <fullName evidence="2">Putative iron-regulated membrane protein</fullName>
    </submittedName>
</protein>
<evidence type="ECO:0000313" key="3">
    <source>
        <dbReference type="Proteomes" id="UP000283387"/>
    </source>
</evidence>
<reference evidence="2 3" key="1">
    <citation type="submission" date="2018-09" db="EMBL/GenBank/DDBJ databases">
        <title>Genomic Encyclopedia of Archaeal and Bacterial Type Strains, Phase II (KMG-II): from individual species to whole genera.</title>
        <authorList>
            <person name="Goeker M."/>
        </authorList>
    </citation>
    <scope>NUCLEOTIDE SEQUENCE [LARGE SCALE GENOMIC DNA]</scope>
    <source>
        <strain evidence="2 3">DSM 27148</strain>
    </source>
</reference>
<keyword evidence="1" id="KW-0812">Transmembrane</keyword>
<feature type="transmembrane region" description="Helical" evidence="1">
    <location>
        <begin position="142"/>
        <end position="163"/>
    </location>
</feature>
<keyword evidence="3" id="KW-1185">Reference proteome</keyword>
<comment type="caution">
    <text evidence="2">The sequence shown here is derived from an EMBL/GenBank/DDBJ whole genome shotgun (WGS) entry which is preliminary data.</text>
</comment>
<evidence type="ECO:0000256" key="1">
    <source>
        <dbReference type="SAM" id="Phobius"/>
    </source>
</evidence>